<dbReference type="Proteomes" id="UP000462014">
    <property type="component" value="Unassembled WGS sequence"/>
</dbReference>
<name>A0A7K1T0A6_9SPHI</name>
<evidence type="ECO:0000259" key="1">
    <source>
        <dbReference type="PROSITE" id="PS50878"/>
    </source>
</evidence>
<dbReference type="AlphaFoldDB" id="A0A7K1T0A6"/>
<sequence length="554" mass="64750">MGTGLISQEKLCLSINPLHPLQGFFMIPPFDKRPEWFKGRGYLHITPKIDIRERYIELYALINNPDFVAKHAFFPLIHSIIKERKYKKKPDGTGRAHSFIKEGKLTRTEKKRPLHYATHIDALIFGCYATKLSKLYEENLQADKELNDCVIAYRKIPIEDPDGDNKEVIGKSTIHFAREAFNEIKERGKAGCTVLMFDIKSFFSELNHQKLKEAWCSLLNVERLDPANFNVFKAATEFRYILKDDLRLNPKKHGKRSGFDERKLSVIRKYHGIESFFSSIEEFKEAIKHKRIRVYKHPFVKDKKAVGIPQGLPVSAVLANLYLLSFDKKVLEVVVDGYKGFYRRYSDDIMIICEPEHTNEIEKFMLAEIQKSKVKISPDKTEKYLFQYEQISSRINRLTSTLISGEKKIIGKPLTYLGFEFYGYKTLIKSANIAKYYRRMISAVRRHAHRAGNNHHLIGSRPAIFPRQLRKLYNDIDLSRDKERPERKVLIKNDKGYFHFVKVKATPRPKSNYFAYSRRSGDIMSEPKVKDQLNKHRSIFHAAMSRHLKKIKNQ</sequence>
<protein>
    <recommendedName>
        <fullName evidence="1">Reverse transcriptase domain-containing protein</fullName>
    </recommendedName>
</protein>
<gene>
    <name evidence="2" type="ORF">GO621_15765</name>
</gene>
<dbReference type="PROSITE" id="PS50878">
    <property type="entry name" value="RT_POL"/>
    <property type="match status" value="1"/>
</dbReference>
<proteinExistence type="predicted"/>
<reference evidence="2 3" key="1">
    <citation type="submission" date="2019-12" db="EMBL/GenBank/DDBJ databases">
        <title>Mucilaginibacter sp. HMF7410 genome sequencing and assembly.</title>
        <authorList>
            <person name="Kang H."/>
            <person name="Cha I."/>
            <person name="Kim H."/>
            <person name="Joh K."/>
        </authorList>
    </citation>
    <scope>NUCLEOTIDE SEQUENCE [LARGE SCALE GENOMIC DNA]</scope>
    <source>
        <strain evidence="2 3">HMF7410</strain>
    </source>
</reference>
<dbReference type="InterPro" id="IPR000477">
    <property type="entry name" value="RT_dom"/>
</dbReference>
<comment type="caution">
    <text evidence="2">The sequence shown here is derived from an EMBL/GenBank/DDBJ whole genome shotgun (WGS) entry which is preliminary data.</text>
</comment>
<dbReference type="InterPro" id="IPR043502">
    <property type="entry name" value="DNA/RNA_pol_sf"/>
</dbReference>
<feature type="domain" description="Reverse transcriptase" evidence="1">
    <location>
        <begin position="82"/>
        <end position="421"/>
    </location>
</feature>
<keyword evidence="3" id="KW-1185">Reference proteome</keyword>
<evidence type="ECO:0000313" key="3">
    <source>
        <dbReference type="Proteomes" id="UP000462014"/>
    </source>
</evidence>
<organism evidence="2 3">
    <name type="scientific">Mucilaginibacter arboris</name>
    <dbReference type="NCBI Taxonomy" id="2682090"/>
    <lineage>
        <taxon>Bacteria</taxon>
        <taxon>Pseudomonadati</taxon>
        <taxon>Bacteroidota</taxon>
        <taxon>Sphingobacteriia</taxon>
        <taxon>Sphingobacteriales</taxon>
        <taxon>Sphingobacteriaceae</taxon>
        <taxon>Mucilaginibacter</taxon>
    </lineage>
</organism>
<dbReference type="EMBL" id="WPIK01000016">
    <property type="protein sequence ID" value="MVN22983.1"/>
    <property type="molecule type" value="Genomic_DNA"/>
</dbReference>
<evidence type="ECO:0000313" key="2">
    <source>
        <dbReference type="EMBL" id="MVN22983.1"/>
    </source>
</evidence>
<accession>A0A7K1T0A6</accession>
<dbReference type="Pfam" id="PF00078">
    <property type="entry name" value="RVT_1"/>
    <property type="match status" value="1"/>
</dbReference>
<dbReference type="RefSeq" id="WP_157568769.1">
    <property type="nucleotide sequence ID" value="NZ_WPIK01000016.1"/>
</dbReference>
<dbReference type="SUPFAM" id="SSF56672">
    <property type="entry name" value="DNA/RNA polymerases"/>
    <property type="match status" value="1"/>
</dbReference>